<dbReference type="SFLD" id="SFLDS00003">
    <property type="entry name" value="Haloacid_Dehalogenase"/>
    <property type="match status" value="1"/>
</dbReference>
<keyword evidence="6" id="KW-0028">Amino-acid biosynthesis</keyword>
<evidence type="ECO:0000256" key="4">
    <source>
        <dbReference type="ARBA" id="ARBA00012640"/>
    </source>
</evidence>
<dbReference type="SFLD" id="SFLDF00029">
    <property type="entry name" value="phosphoserine_phosphatase"/>
    <property type="match status" value="1"/>
</dbReference>
<dbReference type="CDD" id="cd07500">
    <property type="entry name" value="HAD_PSP"/>
    <property type="match status" value="1"/>
</dbReference>
<reference evidence="15 16" key="1">
    <citation type="journal article" date="2014" name="Int. J. Syst. Evol. Microbiol.">
        <title>Complete genome sequence of Corynebacterium casei LMG S-19264T (=DSM 44701T), isolated from a smear-ripened cheese.</title>
        <authorList>
            <consortium name="US DOE Joint Genome Institute (JGI-PGF)"/>
            <person name="Walter F."/>
            <person name="Albersmeier A."/>
            <person name="Kalinowski J."/>
            <person name="Ruckert C."/>
        </authorList>
    </citation>
    <scope>NUCLEOTIDE SEQUENCE [LARGE SCALE GENOMIC DNA]</scope>
    <source>
        <strain evidence="15 16">NBRC 110095</strain>
    </source>
</reference>
<dbReference type="Pfam" id="PF00702">
    <property type="entry name" value="Hydrolase"/>
    <property type="match status" value="1"/>
</dbReference>
<organism evidence="15 16">
    <name type="scientific">Marinibactrum halimedae</name>
    <dbReference type="NCBI Taxonomy" id="1444977"/>
    <lineage>
        <taxon>Bacteria</taxon>
        <taxon>Pseudomonadati</taxon>
        <taxon>Pseudomonadota</taxon>
        <taxon>Gammaproteobacteria</taxon>
        <taxon>Cellvibrionales</taxon>
        <taxon>Cellvibrionaceae</taxon>
        <taxon>Marinibactrum</taxon>
    </lineage>
</organism>
<evidence type="ECO:0000256" key="3">
    <source>
        <dbReference type="ARBA" id="ARBA00009184"/>
    </source>
</evidence>
<dbReference type="GO" id="GO:0000287">
    <property type="term" value="F:magnesium ion binding"/>
    <property type="evidence" value="ECO:0007669"/>
    <property type="project" value="TreeGrafter"/>
</dbReference>
<evidence type="ECO:0000256" key="11">
    <source>
        <dbReference type="ARBA" id="ARBA00031693"/>
    </source>
</evidence>
<evidence type="ECO:0000256" key="2">
    <source>
        <dbReference type="ARBA" id="ARBA00005135"/>
    </source>
</evidence>
<dbReference type="SFLD" id="SFLDG01136">
    <property type="entry name" value="C1.6:_Phosphoserine_Phosphatas"/>
    <property type="match status" value="1"/>
</dbReference>
<evidence type="ECO:0000256" key="13">
    <source>
        <dbReference type="ARBA" id="ARBA00048523"/>
    </source>
</evidence>
<dbReference type="GO" id="GO:0036424">
    <property type="term" value="F:L-phosphoserine phosphatase activity"/>
    <property type="evidence" value="ECO:0007669"/>
    <property type="project" value="InterPro"/>
</dbReference>
<dbReference type="PANTHER" id="PTHR43344:SF2">
    <property type="entry name" value="PHOSPHOSERINE PHOSPHATASE"/>
    <property type="match status" value="1"/>
</dbReference>
<evidence type="ECO:0000256" key="1">
    <source>
        <dbReference type="ARBA" id="ARBA00001946"/>
    </source>
</evidence>
<dbReference type="Proteomes" id="UP001156870">
    <property type="component" value="Unassembled WGS sequence"/>
</dbReference>
<accession>A0AA37T1J7</accession>
<keyword evidence="16" id="KW-1185">Reference proteome</keyword>
<feature type="active site" description="Proton donor" evidence="14">
    <location>
        <position position="201"/>
    </location>
</feature>
<evidence type="ECO:0000256" key="10">
    <source>
        <dbReference type="ARBA" id="ARBA00023299"/>
    </source>
</evidence>
<proteinExistence type="inferred from homology"/>
<dbReference type="GO" id="GO:0006564">
    <property type="term" value="P:L-serine biosynthetic process"/>
    <property type="evidence" value="ECO:0007669"/>
    <property type="project" value="UniProtKB-KW"/>
</dbReference>
<evidence type="ECO:0000313" key="16">
    <source>
        <dbReference type="Proteomes" id="UP001156870"/>
    </source>
</evidence>
<evidence type="ECO:0000256" key="7">
    <source>
        <dbReference type="ARBA" id="ARBA00022723"/>
    </source>
</evidence>
<keyword evidence="7" id="KW-0479">Metal-binding</keyword>
<dbReference type="PANTHER" id="PTHR43344">
    <property type="entry name" value="PHOSPHOSERINE PHOSPHATASE"/>
    <property type="match status" value="1"/>
</dbReference>
<comment type="pathway">
    <text evidence="2">Amino-acid biosynthesis; L-serine biosynthesis; L-serine from 3-phospho-D-glycerate: step 3/3.</text>
</comment>
<dbReference type="SFLD" id="SFLDG01137">
    <property type="entry name" value="C1.6.1:_Phosphoserine_Phosphat"/>
    <property type="match status" value="1"/>
</dbReference>
<evidence type="ECO:0000256" key="5">
    <source>
        <dbReference type="ARBA" id="ARBA00015196"/>
    </source>
</evidence>
<keyword evidence="9" id="KW-0460">Magnesium</keyword>
<gene>
    <name evidence="15" type="ORF">GCM10007877_00500</name>
</gene>
<feature type="active site" description="Nucleophile" evidence="14">
    <location>
        <position position="199"/>
    </location>
</feature>
<dbReference type="InterPro" id="IPR050582">
    <property type="entry name" value="HAD-like_SerB"/>
</dbReference>
<evidence type="ECO:0000256" key="12">
    <source>
        <dbReference type="ARBA" id="ARBA00048138"/>
    </source>
</evidence>
<evidence type="ECO:0000313" key="15">
    <source>
        <dbReference type="EMBL" id="GLS24339.1"/>
    </source>
</evidence>
<dbReference type="InterPro" id="IPR023214">
    <property type="entry name" value="HAD_sf"/>
</dbReference>
<evidence type="ECO:0000256" key="6">
    <source>
        <dbReference type="ARBA" id="ARBA00022605"/>
    </source>
</evidence>
<protein>
    <recommendedName>
        <fullName evidence="5">Phosphoserine phosphatase</fullName>
        <ecNumber evidence="4">3.1.3.3</ecNumber>
    </recommendedName>
    <alternativeName>
        <fullName evidence="11">O-phosphoserine phosphohydrolase</fullName>
    </alternativeName>
</protein>
<comment type="similarity">
    <text evidence="3">Belongs to the HAD-like hydrolase superfamily. SerB family.</text>
</comment>
<dbReference type="GO" id="GO:0005737">
    <property type="term" value="C:cytoplasm"/>
    <property type="evidence" value="ECO:0007669"/>
    <property type="project" value="TreeGrafter"/>
</dbReference>
<sequence length="402" mass="44062">MCALVKTTFLFRCYGHLKNQNVTDILTSLSGLLVSGEGHILDIKQSITHDFLTVSILFTSMNKSNGLGVKLETMAQSLSMKSDLEQVAEEALDNIHGDGSARYVVTVLSRYVSMEHLHQVLVLSQERHLKVDSIRQLATLPDAQQAVQKRSAIEIVLIGKGNVESLHRDFLSLSSELNIDIAFQLETPFRRAHRLVCFDMDSTLIATEVIDELAAAAGVGEQVAEITESAMRGEIDFTESFHKRMGLLKGLDESVLESIAEQLPIMEGAERLFTALNALGYKTAILSGGFMYFAQHLQKKLGIDYIHANELEVVEGKVTGRVTGRVVDGQRKAELLERIAQDHGIPLSQVVAVGDGANDLPMLSKAGLGVAFRAKPLVREKAKYTLSTLGLDGLLYMLGIED</sequence>
<dbReference type="InterPro" id="IPR036412">
    <property type="entry name" value="HAD-like_sf"/>
</dbReference>
<dbReference type="NCBIfam" id="TIGR00338">
    <property type="entry name" value="serB"/>
    <property type="match status" value="1"/>
</dbReference>
<comment type="catalytic activity">
    <reaction evidence="12">
        <text>O-phospho-L-serine + H2O = L-serine + phosphate</text>
        <dbReference type="Rhea" id="RHEA:21208"/>
        <dbReference type="ChEBI" id="CHEBI:15377"/>
        <dbReference type="ChEBI" id="CHEBI:33384"/>
        <dbReference type="ChEBI" id="CHEBI:43474"/>
        <dbReference type="ChEBI" id="CHEBI:57524"/>
        <dbReference type="EC" id="3.1.3.3"/>
    </reaction>
</comment>
<dbReference type="SUPFAM" id="SSF56784">
    <property type="entry name" value="HAD-like"/>
    <property type="match status" value="1"/>
</dbReference>
<keyword evidence="10" id="KW-0718">Serine biosynthesis</keyword>
<evidence type="ECO:0000256" key="14">
    <source>
        <dbReference type="PIRSR" id="PIRSR604469-1"/>
    </source>
</evidence>
<evidence type="ECO:0000256" key="9">
    <source>
        <dbReference type="ARBA" id="ARBA00022842"/>
    </source>
</evidence>
<dbReference type="Gene3D" id="3.40.50.1000">
    <property type="entry name" value="HAD superfamily/HAD-like"/>
    <property type="match status" value="1"/>
</dbReference>
<dbReference type="EC" id="3.1.3.3" evidence="4"/>
<name>A0AA37T1J7_9GAMM</name>
<keyword evidence="8" id="KW-0378">Hydrolase</keyword>
<comment type="cofactor">
    <cofactor evidence="1">
        <name>Mg(2+)</name>
        <dbReference type="ChEBI" id="CHEBI:18420"/>
    </cofactor>
</comment>
<comment type="caution">
    <text evidence="15">The sequence shown here is derived from an EMBL/GenBank/DDBJ whole genome shotgun (WGS) entry which is preliminary data.</text>
</comment>
<dbReference type="EMBL" id="BSPD01000002">
    <property type="protein sequence ID" value="GLS24339.1"/>
    <property type="molecule type" value="Genomic_DNA"/>
</dbReference>
<dbReference type="AlphaFoldDB" id="A0AA37T1J7"/>
<evidence type="ECO:0000256" key="8">
    <source>
        <dbReference type="ARBA" id="ARBA00022801"/>
    </source>
</evidence>
<dbReference type="NCBIfam" id="TIGR01488">
    <property type="entry name" value="HAD-SF-IB"/>
    <property type="match status" value="1"/>
</dbReference>
<dbReference type="InterPro" id="IPR004469">
    <property type="entry name" value="PSP"/>
</dbReference>
<comment type="catalytic activity">
    <reaction evidence="13">
        <text>O-phospho-D-serine + H2O = D-serine + phosphate</text>
        <dbReference type="Rhea" id="RHEA:24873"/>
        <dbReference type="ChEBI" id="CHEBI:15377"/>
        <dbReference type="ChEBI" id="CHEBI:35247"/>
        <dbReference type="ChEBI" id="CHEBI:43474"/>
        <dbReference type="ChEBI" id="CHEBI:58680"/>
        <dbReference type="EC" id="3.1.3.3"/>
    </reaction>
</comment>